<organism evidence="2 3">
    <name type="scientific">Onchocerca flexuosa</name>
    <dbReference type="NCBI Taxonomy" id="387005"/>
    <lineage>
        <taxon>Eukaryota</taxon>
        <taxon>Metazoa</taxon>
        <taxon>Ecdysozoa</taxon>
        <taxon>Nematoda</taxon>
        <taxon>Chromadorea</taxon>
        <taxon>Rhabditida</taxon>
        <taxon>Spirurina</taxon>
        <taxon>Spiruromorpha</taxon>
        <taxon>Filarioidea</taxon>
        <taxon>Onchocercidae</taxon>
        <taxon>Onchocerca</taxon>
    </lineage>
</organism>
<feature type="chain" id="PRO_5012624509" evidence="1">
    <location>
        <begin position="21"/>
        <end position="202"/>
    </location>
</feature>
<reference evidence="2 3" key="1">
    <citation type="submission" date="2015-12" db="EMBL/GenBank/DDBJ databases">
        <title>Draft genome of the nematode, Onchocerca flexuosa.</title>
        <authorList>
            <person name="Mitreva M."/>
        </authorList>
    </citation>
    <scope>NUCLEOTIDE SEQUENCE [LARGE SCALE GENOMIC DNA]</scope>
    <source>
        <strain evidence="2">Red Deer</strain>
    </source>
</reference>
<dbReference type="Proteomes" id="UP000242913">
    <property type="component" value="Unassembled WGS sequence"/>
</dbReference>
<evidence type="ECO:0000313" key="3">
    <source>
        <dbReference type="Proteomes" id="UP000242913"/>
    </source>
</evidence>
<evidence type="ECO:0000313" key="2">
    <source>
        <dbReference type="EMBL" id="OZC10442.1"/>
    </source>
</evidence>
<feature type="signal peptide" evidence="1">
    <location>
        <begin position="1"/>
        <end position="20"/>
    </location>
</feature>
<keyword evidence="1" id="KW-0732">Signal</keyword>
<keyword evidence="3" id="KW-1185">Reference proteome</keyword>
<sequence>MDYYSLKWILLILLPEVIQCFVGILSGPYRQLTDDKETNDRRSTWLGPSMIPQLCVAPRMIPGPAPIPAAELSAPASAPKSAQASKQSFPSIYPERVATSWWCPPVYQKSQPKNSISPAVINPQVPQNPQALNYPQILYYPQIPHYPPILHYPQVPPYPQNPYNFFIPQQNGEFTGSSLHEMIAEDPKPAVKEFNPIQTNFT</sequence>
<gene>
    <name evidence="2" type="ORF">X798_02485</name>
</gene>
<proteinExistence type="predicted"/>
<evidence type="ECO:0000256" key="1">
    <source>
        <dbReference type="SAM" id="SignalP"/>
    </source>
</evidence>
<dbReference type="EMBL" id="KZ269986">
    <property type="protein sequence ID" value="OZC10442.1"/>
    <property type="molecule type" value="Genomic_DNA"/>
</dbReference>
<name>A0A238BYW0_9BILA</name>
<dbReference type="AlphaFoldDB" id="A0A238BYW0"/>
<accession>A0A238BYW0</accession>
<protein>
    <submittedName>
        <fullName evidence="2">Uncharacterized protein</fullName>
    </submittedName>
</protein>
<dbReference type="OrthoDB" id="10625336at2759"/>